<dbReference type="Proteomes" id="UP000005237">
    <property type="component" value="Unassembled WGS sequence"/>
</dbReference>
<dbReference type="AlphaFoldDB" id="A0A8R1I892"/>
<evidence type="ECO:0000313" key="1">
    <source>
        <dbReference type="EnsemblMetazoa" id="CJA28865.1"/>
    </source>
</evidence>
<keyword evidence="2" id="KW-1185">Reference proteome</keyword>
<dbReference type="EnsemblMetazoa" id="CJA28865.1">
    <property type="protein sequence ID" value="CJA28865.1"/>
    <property type="gene ID" value="WBGene00184439"/>
</dbReference>
<accession>A0A8R1I892</accession>
<protein>
    <submittedName>
        <fullName evidence="1">Uncharacterized protein</fullName>
    </submittedName>
</protein>
<organism evidence="1 2">
    <name type="scientific">Caenorhabditis japonica</name>
    <dbReference type="NCBI Taxonomy" id="281687"/>
    <lineage>
        <taxon>Eukaryota</taxon>
        <taxon>Metazoa</taxon>
        <taxon>Ecdysozoa</taxon>
        <taxon>Nematoda</taxon>
        <taxon>Chromadorea</taxon>
        <taxon>Rhabditida</taxon>
        <taxon>Rhabditina</taxon>
        <taxon>Rhabditomorpha</taxon>
        <taxon>Rhabditoidea</taxon>
        <taxon>Rhabditidae</taxon>
        <taxon>Peloderinae</taxon>
        <taxon>Caenorhabditis</taxon>
    </lineage>
</organism>
<sequence length="84" mass="10245">MAHASLERRLVIISLSEQRQRNLHREDIRAHSNVWMGRTHNTKKRWQKDEANAKVVPHKWAIGEKRYFERPRMRWSDSLRKEIS</sequence>
<reference evidence="2" key="1">
    <citation type="submission" date="2010-08" db="EMBL/GenBank/DDBJ databases">
        <authorList>
            <consortium name="Caenorhabditis japonica Sequencing Consortium"/>
            <person name="Wilson R.K."/>
        </authorList>
    </citation>
    <scope>NUCLEOTIDE SEQUENCE [LARGE SCALE GENOMIC DNA]</scope>
    <source>
        <strain evidence="2">DF5081</strain>
    </source>
</reference>
<proteinExistence type="predicted"/>
<evidence type="ECO:0000313" key="2">
    <source>
        <dbReference type="Proteomes" id="UP000005237"/>
    </source>
</evidence>
<reference evidence="1" key="2">
    <citation type="submission" date="2022-06" db="UniProtKB">
        <authorList>
            <consortium name="EnsemblMetazoa"/>
        </authorList>
    </citation>
    <scope>IDENTIFICATION</scope>
    <source>
        <strain evidence="1">DF5081</strain>
    </source>
</reference>
<name>A0A8R1I892_CAEJA</name>